<accession>A0ABW2M4Z5</accession>
<organism evidence="1 2">
    <name type="scientific">Chryseobacterium zhengzhouense</name>
    <dbReference type="NCBI Taxonomy" id="1636086"/>
    <lineage>
        <taxon>Bacteria</taxon>
        <taxon>Pseudomonadati</taxon>
        <taxon>Bacteroidota</taxon>
        <taxon>Flavobacteriia</taxon>
        <taxon>Flavobacteriales</taxon>
        <taxon>Weeksellaceae</taxon>
        <taxon>Chryseobacterium group</taxon>
        <taxon>Chryseobacterium</taxon>
    </lineage>
</organism>
<reference evidence="2" key="1">
    <citation type="journal article" date="2019" name="Int. J. Syst. Evol. Microbiol.">
        <title>The Global Catalogue of Microorganisms (GCM) 10K type strain sequencing project: providing services to taxonomists for standard genome sequencing and annotation.</title>
        <authorList>
            <consortium name="The Broad Institute Genomics Platform"/>
            <consortium name="The Broad Institute Genome Sequencing Center for Infectious Disease"/>
            <person name="Wu L."/>
            <person name="Ma J."/>
        </authorList>
    </citation>
    <scope>NUCLEOTIDE SEQUENCE [LARGE SCALE GENOMIC DNA]</scope>
    <source>
        <strain evidence="2">CCUG 54781</strain>
    </source>
</reference>
<dbReference type="Proteomes" id="UP001596550">
    <property type="component" value="Unassembled WGS sequence"/>
</dbReference>
<dbReference type="RefSeq" id="WP_378182310.1">
    <property type="nucleotide sequence ID" value="NZ_JBHTCR010000010.1"/>
</dbReference>
<gene>
    <name evidence="1" type="ORF">ACFQO9_17390</name>
</gene>
<evidence type="ECO:0000313" key="2">
    <source>
        <dbReference type="Proteomes" id="UP001596550"/>
    </source>
</evidence>
<dbReference type="EMBL" id="JBHTCR010000010">
    <property type="protein sequence ID" value="MFC7348495.1"/>
    <property type="molecule type" value="Genomic_DNA"/>
</dbReference>
<name>A0ABW2M4Z5_9FLAO</name>
<sequence>MKFKEIIVKTINVTNRTYVDSNGATQTVQPLEIYLVPIASTAEHERYVVDNTGVISKQFSGSRRDFIPLSGTEVNKPVTGNIELNKQFVEPTIYEGNLEENYYRGLKFNWDDQFVLGAWNSSAQYSEINLGSTALDITHITYNGGSSIRLMDNTVTIGNGQTTLYVGGDAVLVSGLPNAQDDPTFTRQIVQKEDGALGYIKNGFESGQLDSFGQFPGDSISGICTYEYQKGSKYVTVRLKIYIYLGTEDGNPHEVWINVPFGLGYTQQRIFDAFTGDSAIMTTQLNQISFMKTTRESMGVNIAACYTFPYGAEAGDD</sequence>
<protein>
    <submittedName>
        <fullName evidence="1">Uncharacterized protein</fullName>
    </submittedName>
</protein>
<comment type="caution">
    <text evidence="1">The sequence shown here is derived from an EMBL/GenBank/DDBJ whole genome shotgun (WGS) entry which is preliminary data.</text>
</comment>
<evidence type="ECO:0000313" key="1">
    <source>
        <dbReference type="EMBL" id="MFC7348495.1"/>
    </source>
</evidence>
<keyword evidence="2" id="KW-1185">Reference proteome</keyword>
<proteinExistence type="predicted"/>